<comment type="caution">
    <text evidence="3">The sequence shown here is derived from an EMBL/GenBank/DDBJ whole genome shotgun (WGS) entry which is preliminary data.</text>
</comment>
<dbReference type="Gene3D" id="3.30.70.1060">
    <property type="entry name" value="Dimeric alpha+beta barrel"/>
    <property type="match status" value="1"/>
</dbReference>
<evidence type="ECO:0000256" key="1">
    <source>
        <dbReference type="ARBA" id="ARBA00007689"/>
    </source>
</evidence>
<comment type="similarity">
    <text evidence="1">Belongs to the YciI family.</text>
</comment>
<feature type="domain" description="YCII-related" evidence="2">
    <location>
        <begin position="73"/>
        <end position="157"/>
    </location>
</feature>
<dbReference type="PROSITE" id="PS51257">
    <property type="entry name" value="PROKAR_LIPOPROTEIN"/>
    <property type="match status" value="1"/>
</dbReference>
<dbReference type="SUPFAM" id="SSF54909">
    <property type="entry name" value="Dimeric alpha+beta barrel"/>
    <property type="match status" value="1"/>
</dbReference>
<organism evidence="3 4">
    <name type="scientific">Autumnicola patrickiae</name>
    <dbReference type="NCBI Taxonomy" id="3075591"/>
    <lineage>
        <taxon>Bacteria</taxon>
        <taxon>Pseudomonadati</taxon>
        <taxon>Bacteroidota</taxon>
        <taxon>Flavobacteriia</taxon>
        <taxon>Flavobacteriales</taxon>
        <taxon>Flavobacteriaceae</taxon>
        <taxon>Autumnicola</taxon>
    </lineage>
</organism>
<name>A0ABU3E5M5_9FLAO</name>
<reference evidence="3 4" key="1">
    <citation type="submission" date="2023-09" db="EMBL/GenBank/DDBJ databases">
        <authorList>
            <person name="Rey-Velasco X."/>
        </authorList>
    </citation>
    <scope>NUCLEOTIDE SEQUENCE [LARGE SCALE GENOMIC DNA]</scope>
    <source>
        <strain evidence="3 4">F188</strain>
    </source>
</reference>
<proteinExistence type="inferred from homology"/>
<keyword evidence="4" id="KW-1185">Reference proteome</keyword>
<protein>
    <submittedName>
        <fullName evidence="3">YciI family protein</fullName>
    </submittedName>
</protein>
<evidence type="ECO:0000259" key="2">
    <source>
        <dbReference type="Pfam" id="PF03795"/>
    </source>
</evidence>
<dbReference type="RefSeq" id="WP_311686645.1">
    <property type="nucleotide sequence ID" value="NZ_JAVRHM010000022.1"/>
</dbReference>
<dbReference type="Pfam" id="PF03795">
    <property type="entry name" value="YCII"/>
    <property type="match status" value="1"/>
</dbReference>
<evidence type="ECO:0000313" key="4">
    <source>
        <dbReference type="Proteomes" id="UP001261624"/>
    </source>
</evidence>
<dbReference type="InterPro" id="IPR005545">
    <property type="entry name" value="YCII"/>
</dbReference>
<accession>A0ABU3E5M5</accession>
<dbReference type="EMBL" id="JAVRHM010000022">
    <property type="protein sequence ID" value="MDT0691291.1"/>
    <property type="molecule type" value="Genomic_DNA"/>
</dbReference>
<dbReference type="Proteomes" id="UP001261624">
    <property type="component" value="Unassembled WGS sequence"/>
</dbReference>
<gene>
    <name evidence="3" type="ORF">RM549_15960</name>
</gene>
<sequence>MKKRFLLIGLLAAFSSCEQTEKAENSRGIPGPDKVEALAPNIDEQEKNLKEQGYQTLRQERGDSTYLMQQYYMVFLTPGENINQDSTEVEELQNQHSEYLERLVEQGHASLTGHLGEESTIKEVVVFNTPTQREADSLANIDPLVQSGRVKAEVYPWWVKKGAKLD</sequence>
<dbReference type="InterPro" id="IPR011008">
    <property type="entry name" value="Dimeric_a/b-barrel"/>
</dbReference>
<evidence type="ECO:0000313" key="3">
    <source>
        <dbReference type="EMBL" id="MDT0691291.1"/>
    </source>
</evidence>